<organism evidence="3 4">
    <name type="scientific">Bemisia tabaci</name>
    <name type="common">Sweetpotato whitefly</name>
    <name type="synonym">Aleurodes tabaci</name>
    <dbReference type="NCBI Taxonomy" id="7038"/>
    <lineage>
        <taxon>Eukaryota</taxon>
        <taxon>Metazoa</taxon>
        <taxon>Ecdysozoa</taxon>
        <taxon>Arthropoda</taxon>
        <taxon>Hexapoda</taxon>
        <taxon>Insecta</taxon>
        <taxon>Pterygota</taxon>
        <taxon>Neoptera</taxon>
        <taxon>Paraneoptera</taxon>
        <taxon>Hemiptera</taxon>
        <taxon>Sternorrhyncha</taxon>
        <taxon>Aleyrodoidea</taxon>
        <taxon>Aleyrodidae</taxon>
        <taxon>Aleyrodinae</taxon>
        <taxon>Bemisia</taxon>
    </lineage>
</organism>
<feature type="domain" description="Cupin type-2" evidence="2">
    <location>
        <begin position="784"/>
        <end position="850"/>
    </location>
</feature>
<evidence type="ECO:0000259" key="2">
    <source>
        <dbReference type="Pfam" id="PF07883"/>
    </source>
</evidence>
<feature type="compositionally biased region" description="Polar residues" evidence="1">
    <location>
        <begin position="364"/>
        <end position="386"/>
    </location>
</feature>
<dbReference type="InterPro" id="IPR013096">
    <property type="entry name" value="Cupin_2"/>
</dbReference>
<name>A0A9P0A0Z6_BEMTA</name>
<proteinExistence type="predicted"/>
<feature type="compositionally biased region" description="Basic and acidic residues" evidence="1">
    <location>
        <begin position="387"/>
        <end position="396"/>
    </location>
</feature>
<dbReference type="Gene3D" id="2.60.120.10">
    <property type="entry name" value="Jelly Rolls"/>
    <property type="match status" value="1"/>
</dbReference>
<evidence type="ECO:0000256" key="1">
    <source>
        <dbReference type="SAM" id="MobiDB-lite"/>
    </source>
</evidence>
<feature type="region of interest" description="Disordered" evidence="1">
    <location>
        <begin position="498"/>
        <end position="602"/>
    </location>
</feature>
<feature type="region of interest" description="Disordered" evidence="1">
    <location>
        <begin position="614"/>
        <end position="723"/>
    </location>
</feature>
<dbReference type="EMBL" id="OU963862">
    <property type="protein sequence ID" value="CAH0381012.1"/>
    <property type="molecule type" value="Genomic_DNA"/>
</dbReference>
<feature type="compositionally biased region" description="Polar residues" evidence="1">
    <location>
        <begin position="420"/>
        <end position="436"/>
    </location>
</feature>
<dbReference type="Pfam" id="PF07883">
    <property type="entry name" value="Cupin_2"/>
    <property type="match status" value="1"/>
</dbReference>
<dbReference type="InterPro" id="IPR014710">
    <property type="entry name" value="RmlC-like_jellyroll"/>
</dbReference>
<sequence>MSGEASKIRQALVDKNSVAIKHSKKKKLEVTYSLSDSGDIFEEKKSSQCKRRPIIRPQENCNVRTNHIITHKSSTNKNDAFPSRLPTLCRSKSVAEIKLKAASNKSKMDLSPATAYAARRTPLPFRSFPKIPRTPVNAPSIPGAPKFDHKVNCKIPILQRSKSCVSMRRSVFTSTPLKDSSGSLILGLSPIVPQNAPQPPVIIPSQELKRTTAERIARVDSNLPLKSSVKKYPSLLPDESVIPDVPAADIKHTTFVKTTGNFVSKQTVQSTSKEQAATSTVTLKTVKPSRARITKSKTSSFNPLQSSDENNRNETVIFVGDKNIIANENILKPASVVPQQKSIAKKIDETINLSLDMQLRNGTTNKGLPLISNNENVAASSSQGESSKVKVTMETKRGKKKDKSQTGKTNEPPKEALSEIISQSVRQEPEGNQTGGVSKPRRRQKKDETIQGPVQSMKNPENVKIRSSRRKNGKNTVQVDCAIDMDIVEKEAEHKLEALSPSTAENVSNAHEAGASSETADSKLLANVTTRRRKTAEPANEVPAKRPRSELVGQAEKDTKKSKERKSSRVAGKLVARRTRRKVENQPMEESSKENDVLKDAETKDVNGMCVIALSERGQNMETTSNSEKPRTRAARSKRGELAPSNDQTEVNDDLTRNTRSRVAFEAEVSEQRYAKSKKGNLARNRTPDEDCLPSSTSVLDRPKAKTRPSRCDADSAEVGNSNRSRRAATNLILTNDMKLSEVKTFWNQKVSYHIHNTRSEDPSHKYASLALFQHEDSKIQCGVLEIPPQNYKPEQKHRRDLMLTVLDGTCDVIVNGKHQKLDFGSVMVLPKGSLYGIKNIGLKTCKILFTMMPALVPNLSSA</sequence>
<dbReference type="InterPro" id="IPR011051">
    <property type="entry name" value="RmlC_Cupin_sf"/>
</dbReference>
<accession>A0A9P0A0Z6</accession>
<feature type="compositionally biased region" description="Polar residues" evidence="1">
    <location>
        <begin position="617"/>
        <end position="627"/>
    </location>
</feature>
<protein>
    <recommendedName>
        <fullName evidence="2">Cupin type-2 domain-containing protein</fullName>
    </recommendedName>
</protein>
<feature type="compositionally biased region" description="Basic and acidic residues" evidence="1">
    <location>
        <begin position="590"/>
        <end position="602"/>
    </location>
</feature>
<evidence type="ECO:0000313" key="4">
    <source>
        <dbReference type="Proteomes" id="UP001152759"/>
    </source>
</evidence>
<dbReference type="AlphaFoldDB" id="A0A9P0A0Z6"/>
<feature type="region of interest" description="Disordered" evidence="1">
    <location>
        <begin position="364"/>
        <end position="477"/>
    </location>
</feature>
<keyword evidence="4" id="KW-1185">Reference proteome</keyword>
<feature type="compositionally biased region" description="Polar residues" evidence="1">
    <location>
        <begin position="500"/>
        <end position="509"/>
    </location>
</feature>
<dbReference type="KEGG" id="btab:109041277"/>
<evidence type="ECO:0000313" key="3">
    <source>
        <dbReference type="EMBL" id="CAH0381012.1"/>
    </source>
</evidence>
<gene>
    <name evidence="3" type="ORF">BEMITA_LOCUS706</name>
</gene>
<dbReference type="Proteomes" id="UP001152759">
    <property type="component" value="Chromosome 1"/>
</dbReference>
<feature type="compositionally biased region" description="Basic and acidic residues" evidence="1">
    <location>
        <begin position="543"/>
        <end position="567"/>
    </location>
</feature>
<reference evidence="3" key="1">
    <citation type="submission" date="2021-12" db="EMBL/GenBank/DDBJ databases">
        <authorList>
            <person name="King R."/>
        </authorList>
    </citation>
    <scope>NUCLEOTIDE SEQUENCE</scope>
</reference>
<dbReference type="SUPFAM" id="SSF51182">
    <property type="entry name" value="RmlC-like cupins"/>
    <property type="match status" value="1"/>
</dbReference>